<evidence type="ECO:0000313" key="8">
    <source>
        <dbReference type="Proteomes" id="UP000515129"/>
    </source>
</evidence>
<dbReference type="Pfam" id="PF13465">
    <property type="entry name" value="zf-H2C2_2"/>
    <property type="match status" value="1"/>
</dbReference>
<evidence type="ECO:0000256" key="4">
    <source>
        <dbReference type="ARBA" id="ARBA00022833"/>
    </source>
</evidence>
<dbReference type="KEGG" id="caua:113067599"/>
<dbReference type="SUPFAM" id="SSF57667">
    <property type="entry name" value="beta-beta-alpha zinc fingers"/>
    <property type="match status" value="2"/>
</dbReference>
<evidence type="ECO:0000256" key="1">
    <source>
        <dbReference type="ARBA" id="ARBA00022723"/>
    </source>
</evidence>
<evidence type="ECO:0000313" key="9">
    <source>
        <dbReference type="RefSeq" id="XP_026095744.1"/>
    </source>
</evidence>
<dbReference type="FunFam" id="3.30.160.60:FF:003010">
    <property type="match status" value="2"/>
</dbReference>
<dbReference type="FunFam" id="3.30.160.60:FF:001077">
    <property type="entry name" value="Zinc finger protein 1026"/>
    <property type="match status" value="1"/>
</dbReference>
<dbReference type="Pfam" id="PF00096">
    <property type="entry name" value="zf-C2H2"/>
    <property type="match status" value="1"/>
</dbReference>
<dbReference type="GeneID" id="113067599"/>
<dbReference type="InterPro" id="IPR036236">
    <property type="entry name" value="Znf_C2H2_sf"/>
</dbReference>
<feature type="domain" description="C2H2-type" evidence="7">
    <location>
        <begin position="96"/>
        <end position="119"/>
    </location>
</feature>
<evidence type="ECO:0000256" key="3">
    <source>
        <dbReference type="ARBA" id="ARBA00022771"/>
    </source>
</evidence>
<dbReference type="GO" id="GO:0000981">
    <property type="term" value="F:DNA-binding transcription factor activity, RNA polymerase II-specific"/>
    <property type="evidence" value="ECO:0007669"/>
    <property type="project" value="TreeGrafter"/>
</dbReference>
<proteinExistence type="predicted"/>
<reference evidence="9" key="1">
    <citation type="submission" date="2025-08" db="UniProtKB">
        <authorList>
            <consortium name="RefSeq"/>
        </authorList>
    </citation>
    <scope>IDENTIFICATION</scope>
    <source>
        <strain evidence="9">Wakin</strain>
        <tissue evidence="9">Muscle</tissue>
    </source>
</reference>
<dbReference type="OrthoDB" id="9439903at2759"/>
<keyword evidence="2" id="KW-0677">Repeat</keyword>
<dbReference type="InterPro" id="IPR013087">
    <property type="entry name" value="Znf_C2H2_type"/>
</dbReference>
<dbReference type="AlphaFoldDB" id="A0A6P6MGY3"/>
<dbReference type="PROSITE" id="PS00028">
    <property type="entry name" value="ZINC_FINGER_C2H2_1"/>
    <property type="match status" value="2"/>
</dbReference>
<dbReference type="Gene3D" id="3.30.160.60">
    <property type="entry name" value="Classic Zinc Finger"/>
    <property type="match status" value="3"/>
</dbReference>
<feature type="domain" description="C2H2-type" evidence="7">
    <location>
        <begin position="40"/>
        <end position="67"/>
    </location>
</feature>
<dbReference type="GO" id="GO:0000978">
    <property type="term" value="F:RNA polymerase II cis-regulatory region sequence-specific DNA binding"/>
    <property type="evidence" value="ECO:0007669"/>
    <property type="project" value="TreeGrafter"/>
</dbReference>
<name>A0A6P6MGY3_CARAU</name>
<dbReference type="RefSeq" id="XP_026095744.1">
    <property type="nucleotide sequence ID" value="XM_026239959.1"/>
</dbReference>
<keyword evidence="1" id="KW-0479">Metal-binding</keyword>
<accession>A0A6P6MGY3</accession>
<dbReference type="GO" id="GO:0008270">
    <property type="term" value="F:zinc ion binding"/>
    <property type="evidence" value="ECO:0007669"/>
    <property type="project" value="UniProtKB-KW"/>
</dbReference>
<organism evidence="8 9">
    <name type="scientific">Carassius auratus</name>
    <name type="common">Goldfish</name>
    <dbReference type="NCBI Taxonomy" id="7957"/>
    <lineage>
        <taxon>Eukaryota</taxon>
        <taxon>Metazoa</taxon>
        <taxon>Chordata</taxon>
        <taxon>Craniata</taxon>
        <taxon>Vertebrata</taxon>
        <taxon>Euteleostomi</taxon>
        <taxon>Actinopterygii</taxon>
        <taxon>Neopterygii</taxon>
        <taxon>Teleostei</taxon>
        <taxon>Ostariophysi</taxon>
        <taxon>Cypriniformes</taxon>
        <taxon>Cyprinidae</taxon>
        <taxon>Cyprininae</taxon>
        <taxon>Carassius</taxon>
    </lineage>
</organism>
<feature type="domain" description="C2H2-type" evidence="7">
    <location>
        <begin position="68"/>
        <end position="95"/>
    </location>
</feature>
<feature type="region of interest" description="Disordered" evidence="6">
    <location>
        <begin position="1"/>
        <end position="37"/>
    </location>
</feature>
<protein>
    <submittedName>
        <fullName evidence="9">Protein krueppel-like</fullName>
    </submittedName>
</protein>
<evidence type="ECO:0000256" key="6">
    <source>
        <dbReference type="SAM" id="MobiDB-lite"/>
    </source>
</evidence>
<dbReference type="PANTHER" id="PTHR23235">
    <property type="entry name" value="KRUEPPEL-LIKE TRANSCRIPTION FACTOR"/>
    <property type="match status" value="1"/>
</dbReference>
<keyword evidence="4" id="KW-0862">Zinc</keyword>
<evidence type="ECO:0000256" key="5">
    <source>
        <dbReference type="PROSITE-ProRule" id="PRU00042"/>
    </source>
</evidence>
<feature type="compositionally biased region" description="Basic and acidic residues" evidence="6">
    <location>
        <begin position="16"/>
        <end position="37"/>
    </location>
</feature>
<gene>
    <name evidence="9" type="primary">LOC113067599</name>
</gene>
<keyword evidence="8" id="KW-1185">Reference proteome</keyword>
<dbReference type="SMART" id="SM00355">
    <property type="entry name" value="ZnF_C2H2"/>
    <property type="match status" value="3"/>
</dbReference>
<sequence>MKDTDTDEGLNGGLRGLERHEELIESNEEREVSESEKKPYKCSHCDKRFSQSSHLKTHERIHTGVKPFKCSHCDKRFSQLSSLKRHEMIHTGEKPFTCDQCGKSFSYSSNLKLHMNNQSVCFLTWAPVSQV</sequence>
<dbReference type="PROSITE" id="PS50157">
    <property type="entry name" value="ZINC_FINGER_C2H2_2"/>
    <property type="match status" value="3"/>
</dbReference>
<evidence type="ECO:0000256" key="2">
    <source>
        <dbReference type="ARBA" id="ARBA00022737"/>
    </source>
</evidence>
<dbReference type="PANTHER" id="PTHR23235:SF160">
    <property type="entry name" value="GASTRULA ZINC FINGER PROTEIN XLCGF7.1-LIKE-RELATED"/>
    <property type="match status" value="1"/>
</dbReference>
<dbReference type="Proteomes" id="UP000515129">
    <property type="component" value="Linkage group LG28B"/>
</dbReference>
<evidence type="ECO:0000259" key="7">
    <source>
        <dbReference type="PROSITE" id="PS50157"/>
    </source>
</evidence>
<keyword evidence="3 5" id="KW-0863">Zinc-finger</keyword>